<dbReference type="AlphaFoldDB" id="X1BEK9"/>
<accession>X1BEK9</accession>
<name>X1BEK9_9ZZZZ</name>
<organism evidence="1">
    <name type="scientific">marine sediment metagenome</name>
    <dbReference type="NCBI Taxonomy" id="412755"/>
    <lineage>
        <taxon>unclassified sequences</taxon>
        <taxon>metagenomes</taxon>
        <taxon>ecological metagenomes</taxon>
    </lineage>
</organism>
<dbReference type="EMBL" id="BART01026230">
    <property type="protein sequence ID" value="GAG94389.1"/>
    <property type="molecule type" value="Genomic_DNA"/>
</dbReference>
<sequence>MINNKYHGRGKEMLKTTLKNRQEIEVLAFPCHDKWRKLNGYKVFKHIIEKLEYNGRIYDS</sequence>
<evidence type="ECO:0000313" key="1">
    <source>
        <dbReference type="EMBL" id="GAG94389.1"/>
    </source>
</evidence>
<gene>
    <name evidence="1" type="ORF">S01H4_46854</name>
</gene>
<protein>
    <submittedName>
        <fullName evidence="1">Uncharacterized protein</fullName>
    </submittedName>
</protein>
<comment type="caution">
    <text evidence="1">The sequence shown here is derived from an EMBL/GenBank/DDBJ whole genome shotgun (WGS) entry which is preliminary data.</text>
</comment>
<proteinExistence type="predicted"/>
<reference evidence="1" key="1">
    <citation type="journal article" date="2014" name="Front. Microbiol.">
        <title>High frequency of phylogenetically diverse reductive dehalogenase-homologous genes in deep subseafloor sedimentary metagenomes.</title>
        <authorList>
            <person name="Kawai M."/>
            <person name="Futagami T."/>
            <person name="Toyoda A."/>
            <person name="Takaki Y."/>
            <person name="Nishi S."/>
            <person name="Hori S."/>
            <person name="Arai W."/>
            <person name="Tsubouchi T."/>
            <person name="Morono Y."/>
            <person name="Uchiyama I."/>
            <person name="Ito T."/>
            <person name="Fujiyama A."/>
            <person name="Inagaki F."/>
            <person name="Takami H."/>
        </authorList>
    </citation>
    <scope>NUCLEOTIDE SEQUENCE</scope>
    <source>
        <strain evidence="1">Expedition CK06-06</strain>
    </source>
</reference>